<proteinExistence type="predicted"/>
<evidence type="ECO:0000313" key="2">
    <source>
        <dbReference type="EMBL" id="KAJ9492270.1"/>
    </source>
</evidence>
<comment type="caution">
    <text evidence="2">The sequence shown here is derived from an EMBL/GenBank/DDBJ whole genome shotgun (WGS) entry which is preliminary data.</text>
</comment>
<reference evidence="2" key="2">
    <citation type="journal article" date="2016" name="Fungal Biol.">
        <title>Ochratoxin A production by Penicillium thymicola.</title>
        <authorList>
            <person name="Nguyen H.D.T."/>
            <person name="McMullin D.R."/>
            <person name="Ponomareva E."/>
            <person name="Riley R."/>
            <person name="Pomraning K.R."/>
            <person name="Baker S.E."/>
            <person name="Seifert K.A."/>
        </authorList>
    </citation>
    <scope>NUCLEOTIDE SEQUENCE</scope>
    <source>
        <strain evidence="2">DAOM 180753</strain>
    </source>
</reference>
<dbReference type="AlphaFoldDB" id="A0AAI9XCP8"/>
<gene>
    <name evidence="2" type="ORF">VN97_g1008</name>
</gene>
<name>A0AAI9XCP8_PENTH</name>
<keyword evidence="1" id="KW-0812">Transmembrane</keyword>
<dbReference type="Proteomes" id="UP001227192">
    <property type="component" value="Unassembled WGS sequence"/>
</dbReference>
<dbReference type="EMBL" id="LACB01000015">
    <property type="protein sequence ID" value="KAJ9492270.1"/>
    <property type="molecule type" value="Genomic_DNA"/>
</dbReference>
<organism evidence="2 3">
    <name type="scientific">Penicillium thymicola</name>
    <dbReference type="NCBI Taxonomy" id="293382"/>
    <lineage>
        <taxon>Eukaryota</taxon>
        <taxon>Fungi</taxon>
        <taxon>Dikarya</taxon>
        <taxon>Ascomycota</taxon>
        <taxon>Pezizomycotina</taxon>
        <taxon>Eurotiomycetes</taxon>
        <taxon>Eurotiomycetidae</taxon>
        <taxon>Eurotiales</taxon>
        <taxon>Aspergillaceae</taxon>
        <taxon>Penicillium</taxon>
    </lineage>
</organism>
<feature type="transmembrane region" description="Helical" evidence="1">
    <location>
        <begin position="35"/>
        <end position="56"/>
    </location>
</feature>
<keyword evidence="1" id="KW-1133">Transmembrane helix</keyword>
<keyword evidence="3" id="KW-1185">Reference proteome</keyword>
<reference evidence="2" key="1">
    <citation type="submission" date="2015-06" db="EMBL/GenBank/DDBJ databases">
        <authorList>
            <person name="Nguyen H."/>
        </authorList>
    </citation>
    <scope>NUCLEOTIDE SEQUENCE</scope>
    <source>
        <strain evidence="2">DAOM 180753</strain>
    </source>
</reference>
<evidence type="ECO:0000256" key="1">
    <source>
        <dbReference type="SAM" id="Phobius"/>
    </source>
</evidence>
<sequence>MMKGEGKLHTKAFGRFQDVNGNVDRVENSGRRLSFFFFFESSIIVFVQYTVCTYIPDNAWHSRPFPFRFSAHPLPLFGH</sequence>
<keyword evidence="1" id="KW-0472">Membrane</keyword>
<protein>
    <submittedName>
        <fullName evidence="2">Uncharacterized protein</fullName>
    </submittedName>
</protein>
<evidence type="ECO:0000313" key="3">
    <source>
        <dbReference type="Proteomes" id="UP001227192"/>
    </source>
</evidence>
<accession>A0AAI9XCP8</accession>